<evidence type="ECO:0008006" key="4">
    <source>
        <dbReference type="Google" id="ProtNLM"/>
    </source>
</evidence>
<gene>
    <name evidence="2" type="ORF">MJO52_13530</name>
</gene>
<dbReference type="EMBL" id="CP092418">
    <property type="protein sequence ID" value="USD20099.1"/>
    <property type="molecule type" value="Genomic_DNA"/>
</dbReference>
<proteinExistence type="predicted"/>
<feature type="chain" id="PRO_5045504034" description="WD40-like Beta Propeller Repeat" evidence="1">
    <location>
        <begin position="23"/>
        <end position="282"/>
    </location>
</feature>
<dbReference type="SUPFAM" id="SSF82171">
    <property type="entry name" value="DPP6 N-terminal domain-like"/>
    <property type="match status" value="1"/>
</dbReference>
<dbReference type="Pfam" id="PF07676">
    <property type="entry name" value="PD40"/>
    <property type="match status" value="2"/>
</dbReference>
<protein>
    <recommendedName>
        <fullName evidence="4">WD40-like Beta Propeller Repeat</fullName>
    </recommendedName>
</protein>
<dbReference type="Proteomes" id="UP001055658">
    <property type="component" value="Chromosome"/>
</dbReference>
<keyword evidence="1" id="KW-0732">Signal</keyword>
<dbReference type="RefSeq" id="WP_252082187.1">
    <property type="nucleotide sequence ID" value="NZ_CP092418.1"/>
</dbReference>
<accession>A0ABY4V758</accession>
<name>A0ABY4V758_9GAMM</name>
<evidence type="ECO:0000313" key="2">
    <source>
        <dbReference type="EMBL" id="USD20099.1"/>
    </source>
</evidence>
<dbReference type="InterPro" id="IPR011659">
    <property type="entry name" value="WD40"/>
</dbReference>
<reference evidence="2" key="1">
    <citation type="submission" date="2022-02" db="EMBL/GenBank/DDBJ databases">
        <title>Coral-associated bacteria.</title>
        <authorList>
            <person name="Tang K."/>
            <person name="Wang X."/>
        </authorList>
    </citation>
    <scope>NUCLEOTIDE SEQUENCE</scope>
    <source>
        <strain evidence="2">SCSIO 43006</strain>
    </source>
</reference>
<feature type="signal peptide" evidence="1">
    <location>
        <begin position="1"/>
        <end position="22"/>
    </location>
</feature>
<sequence length="282" mass="32170">MRHRSTAVILLSLLTLSGTSYSKDTPVVLEGPYLGQKPPGLTPQLFAPKPSKEYRDWGGYFTPDMKEYYVTRRYHQSGKSSKVVFKLENNRWHESKVAWGGSISPDGQTMYARNQYRERIANGWSELKSLGSQFEDIRIMRLTASAKGTFVFDEVGQNGDGILRYSRLLDGKRETPKPFGQQINSGKWTAHPFIAPDESYIIWDSEREGGYGDSDMYISFRQQNGSWGEAINFGDKINTEGEDGGGYVTPDGKYLFYCRRCTPPNFEIMWVDAQYIETLRPK</sequence>
<evidence type="ECO:0000313" key="3">
    <source>
        <dbReference type="Proteomes" id="UP001055658"/>
    </source>
</evidence>
<keyword evidence="3" id="KW-1185">Reference proteome</keyword>
<organism evidence="2 3">
    <name type="scientific">Microbulbifer variabilis</name>
    <dbReference type="NCBI Taxonomy" id="266805"/>
    <lineage>
        <taxon>Bacteria</taxon>
        <taxon>Pseudomonadati</taxon>
        <taxon>Pseudomonadota</taxon>
        <taxon>Gammaproteobacteria</taxon>
        <taxon>Cellvibrionales</taxon>
        <taxon>Microbulbiferaceae</taxon>
        <taxon>Microbulbifer</taxon>
    </lineage>
</organism>
<evidence type="ECO:0000256" key="1">
    <source>
        <dbReference type="SAM" id="SignalP"/>
    </source>
</evidence>